<dbReference type="SMART" id="SM01343">
    <property type="entry name" value="FATC"/>
    <property type="match status" value="1"/>
</dbReference>
<organism evidence="2 3">
    <name type="scientific">Sugiyamaella lignohabitans</name>
    <dbReference type="NCBI Taxonomy" id="796027"/>
    <lineage>
        <taxon>Eukaryota</taxon>
        <taxon>Fungi</taxon>
        <taxon>Dikarya</taxon>
        <taxon>Ascomycota</taxon>
        <taxon>Saccharomycotina</taxon>
        <taxon>Dipodascomycetes</taxon>
        <taxon>Dipodascales</taxon>
        <taxon>Trichomonascaceae</taxon>
        <taxon>Sugiyamaella</taxon>
    </lineage>
</organism>
<dbReference type="AlphaFoldDB" id="A0A167F4G1"/>
<dbReference type="InterPro" id="IPR003152">
    <property type="entry name" value="FATC_dom"/>
</dbReference>
<dbReference type="Proteomes" id="UP000189580">
    <property type="component" value="Chromosome b"/>
</dbReference>
<dbReference type="GeneID" id="30034337"/>
<accession>A0A167F4G1</accession>
<keyword evidence="2" id="KW-0808">Transferase</keyword>
<dbReference type="GO" id="GO:0000124">
    <property type="term" value="C:SAGA complex"/>
    <property type="evidence" value="ECO:0007669"/>
    <property type="project" value="TreeGrafter"/>
</dbReference>
<gene>
    <name evidence="2" type="primary">TRA1</name>
    <name evidence="2" type="ORF">AWJ20_2427</name>
</gene>
<keyword evidence="3" id="KW-1185">Reference proteome</keyword>
<evidence type="ECO:0000259" key="1">
    <source>
        <dbReference type="PROSITE" id="PS51190"/>
    </source>
</evidence>
<feature type="domain" description="FATC" evidence="1">
    <location>
        <begin position="81"/>
        <end position="113"/>
    </location>
</feature>
<dbReference type="PANTHER" id="PTHR11139">
    <property type="entry name" value="ATAXIA TELANGIECTASIA MUTATED ATM -RELATED"/>
    <property type="match status" value="1"/>
</dbReference>
<evidence type="ECO:0000313" key="2">
    <source>
        <dbReference type="EMBL" id="ANB14815.1"/>
    </source>
</evidence>
<dbReference type="RefSeq" id="XP_018737292.1">
    <property type="nucleotide sequence ID" value="XM_018879369.1"/>
</dbReference>
<dbReference type="InterPro" id="IPR050517">
    <property type="entry name" value="DDR_Repair_Kinase"/>
</dbReference>
<dbReference type="GO" id="GO:0006281">
    <property type="term" value="P:DNA repair"/>
    <property type="evidence" value="ECO:0007669"/>
    <property type="project" value="TreeGrafter"/>
</dbReference>
<protein>
    <submittedName>
        <fullName evidence="2">Histone acetyltransferase TRA1</fullName>
    </submittedName>
</protein>
<dbReference type="EMBL" id="CP014503">
    <property type="protein sequence ID" value="ANB14815.1"/>
    <property type="molecule type" value="Genomic_DNA"/>
</dbReference>
<dbReference type="GO" id="GO:0005634">
    <property type="term" value="C:nucleus"/>
    <property type="evidence" value="ECO:0007669"/>
    <property type="project" value="TreeGrafter"/>
</dbReference>
<dbReference type="GO" id="GO:0016740">
    <property type="term" value="F:transferase activity"/>
    <property type="evidence" value="ECO:0007669"/>
    <property type="project" value="UniProtKB-KW"/>
</dbReference>
<dbReference type="GO" id="GO:0006355">
    <property type="term" value="P:regulation of DNA-templated transcription"/>
    <property type="evidence" value="ECO:0007669"/>
    <property type="project" value="TreeGrafter"/>
</dbReference>
<name>A0A167F4G1_9ASCO</name>
<dbReference type="KEGG" id="slb:AWJ20_2427"/>
<dbReference type="OrthoDB" id="4087721at2759"/>
<proteinExistence type="predicted"/>
<reference evidence="2 3" key="1">
    <citation type="submission" date="2016-02" db="EMBL/GenBank/DDBJ databases">
        <title>Complete genome sequence and transcriptome regulation of the pentose utilising yeast Sugiyamaella lignohabitans.</title>
        <authorList>
            <person name="Bellasio M."/>
            <person name="Peymann A."/>
            <person name="Valli M."/>
            <person name="Sipitzky M."/>
            <person name="Graf A."/>
            <person name="Sauer M."/>
            <person name="Marx H."/>
            <person name="Mattanovich D."/>
        </authorList>
    </citation>
    <scope>NUCLEOTIDE SEQUENCE [LARGE SCALE GENOMIC DNA]</scope>
    <source>
        <strain evidence="2 3">CBS 10342</strain>
    </source>
</reference>
<evidence type="ECO:0000313" key="3">
    <source>
        <dbReference type="Proteomes" id="UP000189580"/>
    </source>
</evidence>
<dbReference type="PROSITE" id="PS51190">
    <property type="entry name" value="FATC"/>
    <property type="match status" value="1"/>
</dbReference>
<dbReference type="Pfam" id="PF02260">
    <property type="entry name" value="FATC"/>
    <property type="match status" value="1"/>
</dbReference>
<sequence length="113" mass="12857">MGPTVVEGLYAMSIMIIARGLTEPEFDLDQYLCVFVRDELISWYTQQHRPSVQDQQLREIVRVNVEAIVKRATSLAQVGQGNIPANQTVIDLISQAVNPRHLALTDNLWMPYF</sequence>
<dbReference type="GO" id="GO:0035267">
    <property type="term" value="C:NuA4 histone acetyltransferase complex"/>
    <property type="evidence" value="ECO:0007669"/>
    <property type="project" value="TreeGrafter"/>
</dbReference>
<dbReference type="PANTHER" id="PTHR11139:SF1">
    <property type="entry name" value="TRANSFORMATION_TRANSCRIPTION DOMAIN-ASSOCIATED PROTEIN"/>
    <property type="match status" value="1"/>
</dbReference>